<dbReference type="EMBL" id="JBEDUW010000258">
    <property type="protein sequence ID" value="KAK9902389.1"/>
    <property type="molecule type" value="Genomic_DNA"/>
</dbReference>
<comment type="caution">
    <text evidence="1">The sequence shown here is derived from an EMBL/GenBank/DDBJ whole genome shotgun (WGS) entry which is preliminary data.</text>
</comment>
<keyword evidence="2" id="KW-1185">Reference proteome</keyword>
<gene>
    <name evidence="1" type="ORF">M0R45_001628</name>
</gene>
<accession>A0AAW1VGC4</accession>
<dbReference type="Proteomes" id="UP001457282">
    <property type="component" value="Unassembled WGS sequence"/>
</dbReference>
<proteinExistence type="predicted"/>
<evidence type="ECO:0000313" key="1">
    <source>
        <dbReference type="EMBL" id="KAK9902389.1"/>
    </source>
</evidence>
<evidence type="ECO:0000313" key="2">
    <source>
        <dbReference type="Proteomes" id="UP001457282"/>
    </source>
</evidence>
<dbReference type="AlphaFoldDB" id="A0AAW1VGC4"/>
<sequence>MILQTTLSAPALFSSCSAHRLHPLLFSKRRRFSYWHFNRLRPRLFTVAASENGKGYTVGGRLKGILGQT</sequence>
<reference evidence="1 2" key="1">
    <citation type="journal article" date="2023" name="G3 (Bethesda)">
        <title>A chromosome-length genome assembly and annotation of blackberry (Rubus argutus, cv. 'Hillquist').</title>
        <authorList>
            <person name="Bruna T."/>
            <person name="Aryal R."/>
            <person name="Dudchenko O."/>
            <person name="Sargent D.J."/>
            <person name="Mead D."/>
            <person name="Buti M."/>
            <person name="Cavallini A."/>
            <person name="Hytonen T."/>
            <person name="Andres J."/>
            <person name="Pham M."/>
            <person name="Weisz D."/>
            <person name="Mascagni F."/>
            <person name="Usai G."/>
            <person name="Natali L."/>
            <person name="Bassil N."/>
            <person name="Fernandez G.E."/>
            <person name="Lomsadze A."/>
            <person name="Armour M."/>
            <person name="Olukolu B."/>
            <person name="Poorten T."/>
            <person name="Britton C."/>
            <person name="Davik J."/>
            <person name="Ashrafi H."/>
            <person name="Aiden E.L."/>
            <person name="Borodovsky M."/>
            <person name="Worthington M."/>
        </authorList>
    </citation>
    <scope>NUCLEOTIDE SEQUENCE [LARGE SCALE GENOMIC DNA]</scope>
    <source>
        <strain evidence="1">PI 553951</strain>
    </source>
</reference>
<name>A0AAW1VGC4_RUBAR</name>
<organism evidence="1 2">
    <name type="scientific">Rubus argutus</name>
    <name type="common">Southern blackberry</name>
    <dbReference type="NCBI Taxonomy" id="59490"/>
    <lineage>
        <taxon>Eukaryota</taxon>
        <taxon>Viridiplantae</taxon>
        <taxon>Streptophyta</taxon>
        <taxon>Embryophyta</taxon>
        <taxon>Tracheophyta</taxon>
        <taxon>Spermatophyta</taxon>
        <taxon>Magnoliopsida</taxon>
        <taxon>eudicotyledons</taxon>
        <taxon>Gunneridae</taxon>
        <taxon>Pentapetalae</taxon>
        <taxon>rosids</taxon>
        <taxon>fabids</taxon>
        <taxon>Rosales</taxon>
        <taxon>Rosaceae</taxon>
        <taxon>Rosoideae</taxon>
        <taxon>Rosoideae incertae sedis</taxon>
        <taxon>Rubus</taxon>
    </lineage>
</organism>
<protein>
    <submittedName>
        <fullName evidence="1">Uncharacterized protein</fullName>
    </submittedName>
</protein>